<sequence length="327" mass="36632">MSAHTATSCPLRSMACLTVKDGIVTHVTPEWIDITGFDPVQAHINKLWTTAESSPYVSLANPFTREEITLCICSHASEKDDREIDIVCSDVTVLDSLARHNPVDHCIARLSTYGTIEAFYDQKTNWTHGIGLPLMRFVHPDDVRRLCGGLSAAELAMVSFQVRCDFYNTNYDWFDFTVVNIGNDILCIIRPSENFATKSSQIEKTIPTISNYTTLHRVHECFWKSLEAGVAAVTNSLASTLVFVVQTILSACFSDPKNGNWTLALSERMLFGALAMFKARPEIDTVWNALNWTGFFHESARCSFERRLDQGAEWLITRAYGNACIPV</sequence>
<evidence type="ECO:0000313" key="1">
    <source>
        <dbReference type="EMBL" id="OAD68390.1"/>
    </source>
</evidence>
<gene>
    <name evidence="1" type="ORF">PHYBLDRAFT_173382</name>
</gene>
<evidence type="ECO:0000313" key="2">
    <source>
        <dbReference type="Proteomes" id="UP000077315"/>
    </source>
</evidence>
<proteinExistence type="predicted"/>
<dbReference type="AlphaFoldDB" id="A0A163D380"/>
<protein>
    <submittedName>
        <fullName evidence="1">Uncharacterized protein</fullName>
    </submittedName>
</protein>
<dbReference type="EMBL" id="KV440995">
    <property type="protein sequence ID" value="OAD68390.1"/>
    <property type="molecule type" value="Genomic_DNA"/>
</dbReference>
<dbReference type="GeneID" id="28997927"/>
<organism evidence="1 2">
    <name type="scientific">Phycomyces blakesleeanus (strain ATCC 8743b / DSM 1359 / FGSC 10004 / NBRC 33097 / NRRL 1555)</name>
    <dbReference type="NCBI Taxonomy" id="763407"/>
    <lineage>
        <taxon>Eukaryota</taxon>
        <taxon>Fungi</taxon>
        <taxon>Fungi incertae sedis</taxon>
        <taxon>Mucoromycota</taxon>
        <taxon>Mucoromycotina</taxon>
        <taxon>Mucoromycetes</taxon>
        <taxon>Mucorales</taxon>
        <taxon>Phycomycetaceae</taxon>
        <taxon>Phycomyces</taxon>
    </lineage>
</organism>
<reference evidence="2" key="1">
    <citation type="submission" date="2015-06" db="EMBL/GenBank/DDBJ databases">
        <title>Expansion of signal transduction pathways in fungi by whole-genome duplication.</title>
        <authorList>
            <consortium name="DOE Joint Genome Institute"/>
            <person name="Corrochano L.M."/>
            <person name="Kuo A."/>
            <person name="Marcet-Houben M."/>
            <person name="Polaino S."/>
            <person name="Salamov A."/>
            <person name="Villalobos J.M."/>
            <person name="Alvarez M.I."/>
            <person name="Avalos J."/>
            <person name="Benito E.P."/>
            <person name="Benoit I."/>
            <person name="Burger G."/>
            <person name="Camino L.P."/>
            <person name="Canovas D."/>
            <person name="Cerda-Olmedo E."/>
            <person name="Cheng J.-F."/>
            <person name="Dominguez A."/>
            <person name="Elias M."/>
            <person name="Eslava A.P."/>
            <person name="Glaser F."/>
            <person name="Grimwood J."/>
            <person name="Gutierrez G."/>
            <person name="Heitman J."/>
            <person name="Henrissat B."/>
            <person name="Iturriaga E.A."/>
            <person name="Lang B.F."/>
            <person name="Lavin J.L."/>
            <person name="Lee S."/>
            <person name="Li W."/>
            <person name="Lindquist E."/>
            <person name="Lopez-Garcia S."/>
            <person name="Luque E.M."/>
            <person name="Marcos A.T."/>
            <person name="Martin J."/>
            <person name="McCluskey K."/>
            <person name="Medina H.R."/>
            <person name="Miralles-Duran A."/>
            <person name="Miyazaki A."/>
            <person name="Munoz-Torres E."/>
            <person name="Oguiza J.A."/>
            <person name="Ohm R."/>
            <person name="Olmedo M."/>
            <person name="Orejas M."/>
            <person name="Ortiz-Castellanos L."/>
            <person name="Pisabarro A.G."/>
            <person name="Rodriguez-Romero J."/>
            <person name="Ruiz-Herrera J."/>
            <person name="Ruiz-Vazquez R."/>
            <person name="Sanz C."/>
            <person name="Schackwitz W."/>
            <person name="Schmutz J."/>
            <person name="Shahriari M."/>
            <person name="Shelest E."/>
            <person name="Silva-Franco F."/>
            <person name="Soanes D."/>
            <person name="Syed K."/>
            <person name="Tagua V.G."/>
            <person name="Talbot N.J."/>
            <person name="Thon M."/>
            <person name="De vries R.P."/>
            <person name="Wiebenga A."/>
            <person name="Yadav J.S."/>
            <person name="Braun E.L."/>
            <person name="Baker S."/>
            <person name="Garre V."/>
            <person name="Horwitz B."/>
            <person name="Torres-Martinez S."/>
            <person name="Idnurm A."/>
            <person name="Herrera-Estrella A."/>
            <person name="Gabaldon T."/>
            <person name="Grigoriev I.V."/>
        </authorList>
    </citation>
    <scope>NUCLEOTIDE SEQUENCE [LARGE SCALE GENOMIC DNA]</scope>
    <source>
        <strain evidence="2">NRRL 1555(-)</strain>
    </source>
</reference>
<accession>A0A163D380</accession>
<dbReference type="Proteomes" id="UP000077315">
    <property type="component" value="Unassembled WGS sequence"/>
</dbReference>
<dbReference type="RefSeq" id="XP_018286430.1">
    <property type="nucleotide sequence ID" value="XM_018437021.1"/>
</dbReference>
<dbReference type="VEuPathDB" id="FungiDB:PHYBLDRAFT_173382"/>
<name>A0A163D380_PHYB8</name>
<dbReference type="OrthoDB" id="2290043at2759"/>
<keyword evidence="2" id="KW-1185">Reference proteome</keyword>
<dbReference type="InParanoid" id="A0A163D380"/>